<dbReference type="EMBL" id="UINC01056248">
    <property type="protein sequence ID" value="SVB76051.1"/>
    <property type="molecule type" value="Genomic_DNA"/>
</dbReference>
<organism evidence="1">
    <name type="scientific">marine metagenome</name>
    <dbReference type="NCBI Taxonomy" id="408172"/>
    <lineage>
        <taxon>unclassified sequences</taxon>
        <taxon>metagenomes</taxon>
        <taxon>ecological metagenomes</taxon>
    </lineage>
</organism>
<reference evidence="1" key="1">
    <citation type="submission" date="2018-05" db="EMBL/GenBank/DDBJ databases">
        <authorList>
            <person name="Lanie J.A."/>
            <person name="Ng W.-L."/>
            <person name="Kazmierczak K.M."/>
            <person name="Andrzejewski T.M."/>
            <person name="Davidsen T.M."/>
            <person name="Wayne K.J."/>
            <person name="Tettelin H."/>
            <person name="Glass J.I."/>
            <person name="Rusch D."/>
            <person name="Podicherti R."/>
            <person name="Tsui H.-C.T."/>
            <person name="Winkler M.E."/>
        </authorList>
    </citation>
    <scope>NUCLEOTIDE SEQUENCE</scope>
</reference>
<dbReference type="PANTHER" id="PTHR19288">
    <property type="entry name" value="4-NITROPHENYLPHOSPHATASE-RELATED"/>
    <property type="match status" value="1"/>
</dbReference>
<proteinExistence type="predicted"/>
<dbReference type="InterPro" id="IPR036412">
    <property type="entry name" value="HAD-like_sf"/>
</dbReference>
<name>A0A382GPG0_9ZZZZ</name>
<dbReference type="SFLD" id="SFLDS00003">
    <property type="entry name" value="Haloacid_Dehalogenase"/>
    <property type="match status" value="1"/>
</dbReference>
<sequence>MELIKGDDSNHKISGDLNSVSSNNRGYLIDMDGVIYRGSKLIPGSDLFIQILLEKGIPFLFLTNNSQRSRCDVVLKLAHMGIDVENTHIFTCAISTARFLASQKPNGSAYVIGDAGLLTALHDHGYAIDETNPDYVVVGEGRLLNFEVLEKALKLIINGSKLIATNLDPNCPTDSGLRPGCGSTVSFLETASGRKAFSVGKPSPIMMRMARKELDLRTAEVTMIGDTMETDILGGLQMGYRTILVFSGSTDPLDLEKYPYQPILAIPSLKDLIHEVENL</sequence>
<dbReference type="AlphaFoldDB" id="A0A382GPG0"/>
<dbReference type="InterPro" id="IPR006357">
    <property type="entry name" value="HAD-SF_hydro_IIA"/>
</dbReference>
<dbReference type="CDD" id="cd07530">
    <property type="entry name" value="HAD_Pase_UmpH-like"/>
    <property type="match status" value="1"/>
</dbReference>
<dbReference type="NCBIfam" id="TIGR01460">
    <property type="entry name" value="HAD-SF-IIA"/>
    <property type="match status" value="1"/>
</dbReference>
<dbReference type="PANTHER" id="PTHR19288:SF46">
    <property type="entry name" value="HALOACID DEHALOGENASE-LIKE HYDROLASE DOMAIN-CONTAINING PROTEIN 2"/>
    <property type="match status" value="1"/>
</dbReference>
<dbReference type="Gene3D" id="3.40.50.1000">
    <property type="entry name" value="HAD superfamily/HAD-like"/>
    <property type="match status" value="2"/>
</dbReference>
<dbReference type="Pfam" id="PF13242">
    <property type="entry name" value="Hydrolase_like"/>
    <property type="match status" value="1"/>
</dbReference>
<dbReference type="SUPFAM" id="SSF56784">
    <property type="entry name" value="HAD-like"/>
    <property type="match status" value="1"/>
</dbReference>
<dbReference type="SFLD" id="SFLDG01139">
    <property type="entry name" value="C2.A:_Pyridoxal_Phosphate_Phos"/>
    <property type="match status" value="1"/>
</dbReference>
<dbReference type="GO" id="GO:0005737">
    <property type="term" value="C:cytoplasm"/>
    <property type="evidence" value="ECO:0007669"/>
    <property type="project" value="TreeGrafter"/>
</dbReference>
<dbReference type="GO" id="GO:0016791">
    <property type="term" value="F:phosphatase activity"/>
    <property type="evidence" value="ECO:0007669"/>
    <property type="project" value="TreeGrafter"/>
</dbReference>
<dbReference type="InterPro" id="IPR023214">
    <property type="entry name" value="HAD_sf"/>
</dbReference>
<evidence type="ECO:0000313" key="1">
    <source>
        <dbReference type="EMBL" id="SVB76051.1"/>
    </source>
</evidence>
<dbReference type="Pfam" id="PF13344">
    <property type="entry name" value="Hydrolase_6"/>
    <property type="match status" value="1"/>
</dbReference>
<gene>
    <name evidence="1" type="ORF">METZ01_LOCUS228905</name>
</gene>
<accession>A0A382GPG0</accession>
<protein>
    <submittedName>
        <fullName evidence="1">Uncharacterized protein</fullName>
    </submittedName>
</protein>